<keyword evidence="4" id="KW-1185">Reference proteome</keyword>
<feature type="region of interest" description="Disordered" evidence="1">
    <location>
        <begin position="37"/>
        <end position="62"/>
    </location>
</feature>
<dbReference type="InterPro" id="IPR015943">
    <property type="entry name" value="WD40/YVTN_repeat-like_dom_sf"/>
</dbReference>
<reference evidence="4" key="1">
    <citation type="submission" date="2017-01" db="EMBL/GenBank/DDBJ databases">
        <authorList>
            <person name="Varghese N."/>
            <person name="Submissions S."/>
        </authorList>
    </citation>
    <scope>NUCLEOTIDE SEQUENCE [LARGE SCALE GENOMIC DNA]</scope>
    <source>
        <strain evidence="4">CGMCC 1.7737</strain>
    </source>
</reference>
<accession>A0A1N6VKX2</accession>
<evidence type="ECO:0000313" key="3">
    <source>
        <dbReference type="EMBL" id="SIQ78437.1"/>
    </source>
</evidence>
<evidence type="ECO:0000256" key="1">
    <source>
        <dbReference type="SAM" id="MobiDB-lite"/>
    </source>
</evidence>
<dbReference type="PANTHER" id="PTHR34512">
    <property type="entry name" value="CELL SURFACE PROTEIN"/>
    <property type="match status" value="1"/>
</dbReference>
<dbReference type="InterPro" id="IPR019546">
    <property type="entry name" value="TAT_signal_bac_arc"/>
</dbReference>
<gene>
    <name evidence="3" type="ORF">SAMN05421858_0397</name>
</gene>
<dbReference type="SMART" id="SM00564">
    <property type="entry name" value="PQQ"/>
    <property type="match status" value="6"/>
</dbReference>
<dbReference type="InterPro" id="IPR018391">
    <property type="entry name" value="PQQ_b-propeller_rpt"/>
</dbReference>
<organism evidence="3 4">
    <name type="scientific">Haladaptatus litoreus</name>
    <dbReference type="NCBI Taxonomy" id="553468"/>
    <lineage>
        <taxon>Archaea</taxon>
        <taxon>Methanobacteriati</taxon>
        <taxon>Methanobacteriota</taxon>
        <taxon>Stenosarchaea group</taxon>
        <taxon>Halobacteria</taxon>
        <taxon>Halobacteriales</taxon>
        <taxon>Haladaptataceae</taxon>
        <taxon>Haladaptatus</taxon>
    </lineage>
</organism>
<dbReference type="InterPro" id="IPR011047">
    <property type="entry name" value="Quinoprotein_ADH-like_sf"/>
</dbReference>
<dbReference type="Pfam" id="PF13360">
    <property type="entry name" value="PQQ_2"/>
    <property type="match status" value="2"/>
</dbReference>
<evidence type="ECO:0000313" key="4">
    <source>
        <dbReference type="Proteomes" id="UP000186914"/>
    </source>
</evidence>
<feature type="domain" description="Pyrrolo-quinoline quinone repeat" evidence="2">
    <location>
        <begin position="220"/>
        <end position="394"/>
    </location>
</feature>
<dbReference type="AlphaFoldDB" id="A0A1N6VKX2"/>
<dbReference type="OrthoDB" id="145878at2157"/>
<dbReference type="SUPFAM" id="SSF50998">
    <property type="entry name" value="Quinoprotein alcohol dehydrogenase-like"/>
    <property type="match status" value="1"/>
</dbReference>
<dbReference type="EMBL" id="FTNO01000001">
    <property type="protein sequence ID" value="SIQ78437.1"/>
    <property type="molecule type" value="Genomic_DNA"/>
</dbReference>
<dbReference type="Gene3D" id="2.40.10.480">
    <property type="match status" value="1"/>
</dbReference>
<feature type="compositionally biased region" description="Low complexity" evidence="1">
    <location>
        <begin position="433"/>
        <end position="524"/>
    </location>
</feature>
<proteinExistence type="predicted"/>
<dbReference type="NCBIfam" id="TIGR01409">
    <property type="entry name" value="TAT_signal_seq"/>
    <property type="match status" value="1"/>
</dbReference>
<evidence type="ECO:0000259" key="2">
    <source>
        <dbReference type="Pfam" id="PF13360"/>
    </source>
</evidence>
<feature type="domain" description="Pyrrolo-quinoline quinone repeat" evidence="2">
    <location>
        <begin position="100"/>
        <end position="202"/>
    </location>
</feature>
<dbReference type="RefSeq" id="WP_076427494.1">
    <property type="nucleotide sequence ID" value="NZ_FTNO01000001.1"/>
</dbReference>
<dbReference type="InterPro" id="IPR002372">
    <property type="entry name" value="PQQ_rpt_dom"/>
</dbReference>
<dbReference type="Proteomes" id="UP000186914">
    <property type="component" value="Unassembled WGS sequence"/>
</dbReference>
<protein>
    <submittedName>
        <fullName evidence="3">Tat (Twin-arginine translocation) pathway signal sequence</fullName>
    </submittedName>
</protein>
<dbReference type="InterPro" id="IPR006311">
    <property type="entry name" value="TAT_signal"/>
</dbReference>
<dbReference type="PANTHER" id="PTHR34512:SF30">
    <property type="entry name" value="OUTER MEMBRANE PROTEIN ASSEMBLY FACTOR BAMB"/>
    <property type="match status" value="1"/>
</dbReference>
<feature type="region of interest" description="Disordered" evidence="1">
    <location>
        <begin position="417"/>
        <end position="524"/>
    </location>
</feature>
<dbReference type="Gene3D" id="2.130.10.10">
    <property type="entry name" value="YVTN repeat-like/Quinoprotein amine dehydrogenase"/>
    <property type="match status" value="1"/>
</dbReference>
<name>A0A1N6VKX2_9EURY</name>
<dbReference type="PROSITE" id="PS51318">
    <property type="entry name" value="TAT"/>
    <property type="match status" value="1"/>
</dbReference>
<sequence>MTGTHRRKFLKTTGALGAMATVGIGFSLTALGADESDGSWPIRRGNAGRTGATADRGPGSSVTTEWSFDMGGGMYASEPIVGKDKVYLAVTTSNTPSTSEGYVAAYDLAGNEIWRREGISRPGTPTLGDGTVYFDTFGAELADSTGFFALDSETGETKWHKAPASGFGDALVAGGGLYCTVAGDACEIDPETGDVVWKTENIGGATCYADGTLFYSDGVALSAEDGSVLWDVSGDEDRLQTVSGGQVYSVKTDRDTGTEVRARSADDGSIMWSQSIGIDGYWWGSQLTFADGHVFFRVDNTIRALDAKTGEEAWTYEANAELASDLTVADDALYVGGRTTPEPDVGIALIIAIDTASGERKWHHSFGEWEFDDTGPAAGTPVIANEKVYTATFPLRSTIDWMYTEYADFYVLGAAESNETTSQSPETTDEETATTSEEATATTEGTESETTTEGRTTTDNGTATETTTSGKTESGGTTQTTTESTGQTTTEMTSATTTARTSGTTSSELPGGEGGTTTTATDGQPGFGLLTAIGGLAGVGAYFRNRIERNE</sequence>